<dbReference type="AlphaFoldDB" id="A0A806JYY7"/>
<accession>A0A806JYY7</accession>
<reference evidence="1" key="1">
    <citation type="submission" date="2012-03" db="EMBL/GenBank/DDBJ databases">
        <title>Functional metagenomics reveals considerable lignocellulase gene clusters in the gut microbiome of a wood-feeding higher termite.</title>
        <authorList>
            <person name="Liu N."/>
        </authorList>
    </citation>
    <scope>NUCLEOTIDE SEQUENCE</scope>
</reference>
<evidence type="ECO:0000313" key="1">
    <source>
        <dbReference type="EMBL" id="AGS52316.1"/>
    </source>
</evidence>
<proteinExistence type="predicted"/>
<protein>
    <submittedName>
        <fullName evidence="1">Uncharacterized protein</fullName>
    </submittedName>
</protein>
<dbReference type="EMBL" id="JQ844189">
    <property type="protein sequence ID" value="AGS52316.1"/>
    <property type="molecule type" value="Genomic_DNA"/>
</dbReference>
<sequence length="91" mass="10205">MMFGVFLEWRRDRRANRAGNAGIAGIADGKVSLIIPIHNESRRMGGCCERFLIRIIPRKLSLSMIVQTMKVPPCLPDSRKTRPDAAWIIAG</sequence>
<name>A0A806JYY7_9BACT</name>
<organism evidence="1">
    <name type="scientific">uncultured bacterium contig00063</name>
    <dbReference type="NCBI Taxonomy" id="1181546"/>
    <lineage>
        <taxon>Bacteria</taxon>
        <taxon>environmental samples</taxon>
    </lineage>
</organism>